<keyword evidence="8" id="KW-1185">Reference proteome</keyword>
<evidence type="ECO:0000313" key="8">
    <source>
        <dbReference type="Proteomes" id="UP000239203"/>
    </source>
</evidence>
<dbReference type="Proteomes" id="UP000239203">
    <property type="component" value="Unassembled WGS sequence"/>
</dbReference>
<evidence type="ECO:0000256" key="4">
    <source>
        <dbReference type="ARBA" id="ARBA00022679"/>
    </source>
</evidence>
<dbReference type="InterPro" id="IPR045699">
    <property type="entry name" value="GlfT2_C"/>
</dbReference>
<dbReference type="EMBL" id="PTIX01000008">
    <property type="protein sequence ID" value="PPK67237.1"/>
    <property type="molecule type" value="Genomic_DNA"/>
</dbReference>
<dbReference type="PANTHER" id="PTHR43179">
    <property type="entry name" value="RHAMNOSYLTRANSFERASE WBBL"/>
    <property type="match status" value="1"/>
</dbReference>
<reference evidence="7 8" key="1">
    <citation type="submission" date="2018-02" db="EMBL/GenBank/DDBJ databases">
        <title>Genomic Encyclopedia of Archaeal and Bacterial Type Strains, Phase II (KMG-II): from individual species to whole genera.</title>
        <authorList>
            <person name="Goeker M."/>
        </authorList>
    </citation>
    <scope>NUCLEOTIDE SEQUENCE [LARGE SCALE GENOMIC DNA]</scope>
    <source>
        <strain evidence="7 8">YU 961-1</strain>
    </source>
</reference>
<feature type="domain" description="Galactofuranosyltransferase GlfT2 N-terminal" evidence="5">
    <location>
        <begin position="40"/>
        <end position="156"/>
    </location>
</feature>
<keyword evidence="4 7" id="KW-0808">Transferase</keyword>
<feature type="domain" description="Galactofuranosyltransferase-2 C-terminal" evidence="6">
    <location>
        <begin position="434"/>
        <end position="607"/>
    </location>
</feature>
<dbReference type="InterPro" id="IPR029044">
    <property type="entry name" value="Nucleotide-diphossugar_trans"/>
</dbReference>
<comment type="pathway">
    <text evidence="1">Cell wall biogenesis; cell wall polysaccharide biosynthesis.</text>
</comment>
<dbReference type="Pfam" id="PF13641">
    <property type="entry name" value="Glyco_tranf_2_3"/>
    <property type="match status" value="1"/>
</dbReference>
<accession>A0A2S6GPW8</accession>
<evidence type="ECO:0000313" key="7">
    <source>
        <dbReference type="EMBL" id="PPK67237.1"/>
    </source>
</evidence>
<evidence type="ECO:0000256" key="2">
    <source>
        <dbReference type="ARBA" id="ARBA00006739"/>
    </source>
</evidence>
<dbReference type="GO" id="GO:0016757">
    <property type="term" value="F:glycosyltransferase activity"/>
    <property type="evidence" value="ECO:0007669"/>
    <property type="project" value="UniProtKB-KW"/>
</dbReference>
<dbReference type="AlphaFoldDB" id="A0A2S6GPW8"/>
<evidence type="ECO:0000256" key="3">
    <source>
        <dbReference type="ARBA" id="ARBA00022676"/>
    </source>
</evidence>
<dbReference type="SUPFAM" id="SSF53448">
    <property type="entry name" value="Nucleotide-diphospho-sugar transferases"/>
    <property type="match status" value="1"/>
</dbReference>
<comment type="caution">
    <text evidence="7">The sequence shown here is derived from an EMBL/GenBank/DDBJ whole genome shotgun (WGS) entry which is preliminary data.</text>
</comment>
<evidence type="ECO:0000256" key="1">
    <source>
        <dbReference type="ARBA" id="ARBA00004776"/>
    </source>
</evidence>
<protein>
    <submittedName>
        <fullName evidence="7">Galactofuranosylgalactofuranosylrhamnosyl-N-acetylglucosaminyl-diphospho-decaprenol beta-1,5/1,6-galactofuranosyltransferase</fullName>
    </submittedName>
</protein>
<keyword evidence="3" id="KW-0328">Glycosyltransferase</keyword>
<name>A0A2S6GPW8_9PSEU</name>
<dbReference type="Pfam" id="PF17994">
    <property type="entry name" value="Glft2_N"/>
    <property type="match status" value="1"/>
</dbReference>
<dbReference type="Gene3D" id="3.90.550.60">
    <property type="match status" value="1"/>
</dbReference>
<organism evidence="7 8">
    <name type="scientific">Actinokineospora auranticolor</name>
    <dbReference type="NCBI Taxonomy" id="155976"/>
    <lineage>
        <taxon>Bacteria</taxon>
        <taxon>Bacillati</taxon>
        <taxon>Actinomycetota</taxon>
        <taxon>Actinomycetes</taxon>
        <taxon>Pseudonocardiales</taxon>
        <taxon>Pseudonocardiaceae</taxon>
        <taxon>Actinokineospora</taxon>
    </lineage>
</organism>
<comment type="similarity">
    <text evidence="2">Belongs to the glycosyltransferase 2 family.</text>
</comment>
<evidence type="ECO:0000259" key="5">
    <source>
        <dbReference type="Pfam" id="PF17994"/>
    </source>
</evidence>
<dbReference type="InterPro" id="IPR040492">
    <property type="entry name" value="GlfT2_N"/>
</dbReference>
<dbReference type="PANTHER" id="PTHR43179:SF12">
    <property type="entry name" value="GALACTOFURANOSYLTRANSFERASE GLFT2"/>
    <property type="match status" value="1"/>
</dbReference>
<gene>
    <name evidence="7" type="ORF">CLV40_108236</name>
</gene>
<sequence length="615" mass="67944">MRMDDTRTTPPTRWLVHRTLFGPPRDTEPEDLYCVVDRGVAVVDRDRALVRPHARLSTNTYFGRFPAAYWQRWTTARTVSVEITAAGERGGGGSVALLASDSAGERRVVASARIDAGGPHLVAFKADLDRFADGGALWVEANAGAAELTVDHIRWYVASPTRGHGAAVVICTYNRPDECLATLRALATDTECADLLDEVLVIDQGSEAVCEHSAFADAERALQGKLRYLRQANLGGAGGFTRGLVEAGRDRPVHVLLMDDDIVLEPDTVRRLVAFAEHAASPVLVGGQMLQSLHPRHLHVGAEQTRLPRLGAGHPVPDALRHTDMTRQHQELRVDAEYNAWWACLIPPEVVADVGLPLPVFFQWDDIEYGLRAKRRGYPTVTLPGAGVWHSDFSWRDWDDWPRYFSLRNALIVHALHGDRDLRRTAVWLAGELARYLVSMRYGLAETLVIAVEDFLAGPEVLLDGGAAAADRIRKARAEYAETAVHPSCGAFGHPVVKPDPEPSMPRLVLVKRVVWHVLGISRGAASIRAADARWWHVSLFRTAVVTDPTQSGVRVRQRDLRKASRLVARGVRVLGRLVAEGPRVRRRYLAALPELSGEANWLRLFNGTDEARGE</sequence>
<proteinExistence type="inferred from homology"/>
<evidence type="ECO:0000259" key="6">
    <source>
        <dbReference type="Pfam" id="PF19320"/>
    </source>
</evidence>
<dbReference type="Pfam" id="PF19320">
    <property type="entry name" value="GlfT2_domain3"/>
    <property type="match status" value="1"/>
</dbReference>